<gene>
    <name evidence="1" type="ORF">LTRI10_LOCUS10785</name>
</gene>
<dbReference type="EMBL" id="OZ034815">
    <property type="protein sequence ID" value="CAL1366753.1"/>
    <property type="molecule type" value="Genomic_DNA"/>
</dbReference>
<dbReference type="AlphaFoldDB" id="A0AAV2D4P8"/>
<evidence type="ECO:0000313" key="1">
    <source>
        <dbReference type="EMBL" id="CAL1366753.1"/>
    </source>
</evidence>
<keyword evidence="2" id="KW-1185">Reference proteome</keyword>
<accession>A0AAV2D4P8</accession>
<reference evidence="1 2" key="1">
    <citation type="submission" date="2024-04" db="EMBL/GenBank/DDBJ databases">
        <authorList>
            <person name="Fracassetti M."/>
        </authorList>
    </citation>
    <scope>NUCLEOTIDE SEQUENCE [LARGE SCALE GENOMIC DNA]</scope>
</reference>
<name>A0AAV2D4P8_9ROSI</name>
<protein>
    <recommendedName>
        <fullName evidence="3">Transposase</fullName>
    </recommendedName>
</protein>
<organism evidence="1 2">
    <name type="scientific">Linum trigynum</name>
    <dbReference type="NCBI Taxonomy" id="586398"/>
    <lineage>
        <taxon>Eukaryota</taxon>
        <taxon>Viridiplantae</taxon>
        <taxon>Streptophyta</taxon>
        <taxon>Embryophyta</taxon>
        <taxon>Tracheophyta</taxon>
        <taxon>Spermatophyta</taxon>
        <taxon>Magnoliopsida</taxon>
        <taxon>eudicotyledons</taxon>
        <taxon>Gunneridae</taxon>
        <taxon>Pentapetalae</taxon>
        <taxon>rosids</taxon>
        <taxon>fabids</taxon>
        <taxon>Malpighiales</taxon>
        <taxon>Linaceae</taxon>
        <taxon>Linum</taxon>
    </lineage>
</organism>
<sequence length="100" mass="11087">MNSIPLSRIAVAAKKTRTTIKRSMGRDAFRRDWTACYLEASDQKFKRNEGNAVNQLMNAIAVAVSNWTQWFCLQLPRSLSISTVIPAEAQAAANVSVEVT</sequence>
<proteinExistence type="predicted"/>
<dbReference type="Proteomes" id="UP001497516">
    <property type="component" value="Chromosome 2"/>
</dbReference>
<evidence type="ECO:0008006" key="3">
    <source>
        <dbReference type="Google" id="ProtNLM"/>
    </source>
</evidence>
<evidence type="ECO:0000313" key="2">
    <source>
        <dbReference type="Proteomes" id="UP001497516"/>
    </source>
</evidence>